<comment type="caution">
    <text evidence="3">The sequence shown here is derived from an EMBL/GenBank/DDBJ whole genome shotgun (WGS) entry which is preliminary data.</text>
</comment>
<dbReference type="Gene3D" id="1.25.40.10">
    <property type="entry name" value="Tetratricopeptide repeat domain"/>
    <property type="match status" value="1"/>
</dbReference>
<dbReference type="RefSeq" id="WP_094474108.1">
    <property type="nucleotide sequence ID" value="NZ_NOXT01000115.1"/>
</dbReference>
<protein>
    <recommendedName>
        <fullName evidence="2">Protein SirB1 N-terminal domain-containing protein</fullName>
    </recommendedName>
</protein>
<dbReference type="AlphaFoldDB" id="A0A255YEF0"/>
<dbReference type="InterPro" id="IPR032698">
    <property type="entry name" value="SirB1_N"/>
</dbReference>
<accession>A0A255YEF0</accession>
<organism evidence="3 4">
    <name type="scientific">Sandarakinorhabdus cyanobacteriorum</name>
    <dbReference type="NCBI Taxonomy" id="1981098"/>
    <lineage>
        <taxon>Bacteria</taxon>
        <taxon>Pseudomonadati</taxon>
        <taxon>Pseudomonadota</taxon>
        <taxon>Alphaproteobacteria</taxon>
        <taxon>Sphingomonadales</taxon>
        <taxon>Sphingosinicellaceae</taxon>
        <taxon>Sandarakinorhabdus</taxon>
    </lineage>
</organism>
<dbReference type="PANTHER" id="PTHR31350">
    <property type="entry name" value="SI:DKEY-261L7.2"/>
    <property type="match status" value="1"/>
</dbReference>
<evidence type="ECO:0000256" key="1">
    <source>
        <dbReference type="ARBA" id="ARBA00007100"/>
    </source>
</evidence>
<dbReference type="SUPFAM" id="SSF48452">
    <property type="entry name" value="TPR-like"/>
    <property type="match status" value="1"/>
</dbReference>
<evidence type="ECO:0000313" key="4">
    <source>
        <dbReference type="Proteomes" id="UP000216991"/>
    </source>
</evidence>
<keyword evidence="4" id="KW-1185">Reference proteome</keyword>
<feature type="domain" description="Protein SirB1 N-terminal" evidence="2">
    <location>
        <begin position="50"/>
        <end position="183"/>
    </location>
</feature>
<dbReference type="PANTHER" id="PTHR31350:SF21">
    <property type="entry name" value="F-BOX ONLY PROTEIN 21"/>
    <property type="match status" value="1"/>
</dbReference>
<evidence type="ECO:0000313" key="3">
    <source>
        <dbReference type="EMBL" id="OYQ27054.1"/>
    </source>
</evidence>
<dbReference type="Proteomes" id="UP000216991">
    <property type="component" value="Unassembled WGS sequence"/>
</dbReference>
<dbReference type="Pfam" id="PF13369">
    <property type="entry name" value="Transglut_core2"/>
    <property type="match status" value="1"/>
</dbReference>
<dbReference type="EMBL" id="NOXT01000115">
    <property type="protein sequence ID" value="OYQ27054.1"/>
    <property type="molecule type" value="Genomic_DNA"/>
</dbReference>
<dbReference type="InterPro" id="IPR011990">
    <property type="entry name" value="TPR-like_helical_dom_sf"/>
</dbReference>
<gene>
    <name evidence="3" type="ORF">CHU93_11090</name>
</gene>
<reference evidence="3 4" key="1">
    <citation type="submission" date="2017-07" db="EMBL/GenBank/DDBJ databases">
        <title>Sandarakinorhabdus cyanobacteriorum sp. nov., a novel bacterium isolated from cyanobacterial aggregates in a eutrophic lake.</title>
        <authorList>
            <person name="Cai H."/>
        </authorList>
    </citation>
    <scope>NUCLEOTIDE SEQUENCE [LARGE SCALE GENOMIC DNA]</scope>
    <source>
        <strain evidence="3 4">TH057</strain>
    </source>
</reference>
<proteinExistence type="inferred from homology"/>
<sequence>MMELATIGLMDDADIDLIEAGIALSLADRPNADAPRLRRLVQGWAITLQRDLAPATGQGRALRLAGLIAGEAGLSGDTQDYENPLNADLVAVATRGRGLPISLSILYVALCRRVGWRAEALALPGHVLVAVHGGGSAALIDPFDHGATVSAARAADIARSGGSSDIAGRFPPMSNRQMLVRLISNQASRARLSGQVLRALTLYERMTMIAPRLSALWWERAQLEQRIGRMAAARASLTAMLETTHDPAMIQRIRAMLAALARSDS</sequence>
<comment type="similarity">
    <text evidence="1">Belongs to the UPF0162 family.</text>
</comment>
<evidence type="ECO:0000259" key="2">
    <source>
        <dbReference type="Pfam" id="PF13369"/>
    </source>
</evidence>
<dbReference type="Pfam" id="PF13371">
    <property type="entry name" value="TPR_9"/>
    <property type="match status" value="1"/>
</dbReference>
<dbReference type="OrthoDB" id="232498at2"/>
<name>A0A255YEF0_9SPHN</name>